<name>A0ABN7SYC8_OIKDI</name>
<dbReference type="InterPro" id="IPR006623">
    <property type="entry name" value="THEG"/>
</dbReference>
<keyword evidence="1" id="KW-0677">Repeat</keyword>
<feature type="region of interest" description="Disordered" evidence="2">
    <location>
        <begin position="50"/>
        <end position="78"/>
    </location>
</feature>
<dbReference type="PANTHER" id="PTHR15901">
    <property type="entry name" value="TESTICULAR HAPLOID EXPRESSED GENE PROTEIN"/>
    <property type="match status" value="1"/>
</dbReference>
<gene>
    <name evidence="3" type="ORF">OKIOD_LOCUS11481</name>
</gene>
<feature type="compositionally biased region" description="Basic and acidic residues" evidence="2">
    <location>
        <begin position="50"/>
        <end position="67"/>
    </location>
</feature>
<feature type="compositionally biased region" description="Basic and acidic residues" evidence="2">
    <location>
        <begin position="15"/>
        <end position="31"/>
    </location>
</feature>
<accession>A0ABN7SYC8</accession>
<evidence type="ECO:0000256" key="1">
    <source>
        <dbReference type="ARBA" id="ARBA00022737"/>
    </source>
</evidence>
<dbReference type="InterPro" id="IPR042401">
    <property type="entry name" value="SPMAP2-like"/>
</dbReference>
<evidence type="ECO:0000313" key="4">
    <source>
        <dbReference type="Proteomes" id="UP001158576"/>
    </source>
</evidence>
<dbReference type="Pfam" id="PF14912">
    <property type="entry name" value="THEG"/>
    <property type="match status" value="1"/>
</dbReference>
<evidence type="ECO:0000256" key="2">
    <source>
        <dbReference type="SAM" id="MobiDB-lite"/>
    </source>
</evidence>
<dbReference type="EMBL" id="OU015566">
    <property type="protein sequence ID" value="CAG5106160.1"/>
    <property type="molecule type" value="Genomic_DNA"/>
</dbReference>
<reference evidence="3 4" key="1">
    <citation type="submission" date="2021-04" db="EMBL/GenBank/DDBJ databases">
        <authorList>
            <person name="Bliznina A."/>
        </authorList>
    </citation>
    <scope>NUCLEOTIDE SEQUENCE [LARGE SCALE GENOMIC DNA]</scope>
</reference>
<proteinExistence type="predicted"/>
<dbReference type="PANTHER" id="PTHR15901:SF15">
    <property type="entry name" value="TESTICULAR HAPLOID EXPRESSED GENE PROTEIN-LIKE"/>
    <property type="match status" value="1"/>
</dbReference>
<feature type="region of interest" description="Disordered" evidence="2">
    <location>
        <begin position="1"/>
        <end position="31"/>
    </location>
</feature>
<keyword evidence="4" id="KW-1185">Reference proteome</keyword>
<sequence>MSDPQPRKSIYAGADEARLRKQRKERKEDMKTAMLRKPILRPKCGYSRIRVEELSQPKSDKMEDDTRPIPIVPWGNQEPLQPITSATLKAIPSKRIEELAVPKKSFVKPELVPYDLYVYSCGRSSPIQKKESDQK</sequence>
<dbReference type="Proteomes" id="UP001158576">
    <property type="component" value="Chromosome 1"/>
</dbReference>
<protein>
    <submittedName>
        <fullName evidence="3">Oidioi.mRNA.OKI2018_I69.chr1.g2716.t1.cds</fullName>
    </submittedName>
</protein>
<organism evidence="3 4">
    <name type="scientific">Oikopleura dioica</name>
    <name type="common">Tunicate</name>
    <dbReference type="NCBI Taxonomy" id="34765"/>
    <lineage>
        <taxon>Eukaryota</taxon>
        <taxon>Metazoa</taxon>
        <taxon>Chordata</taxon>
        <taxon>Tunicata</taxon>
        <taxon>Appendicularia</taxon>
        <taxon>Copelata</taxon>
        <taxon>Oikopleuridae</taxon>
        <taxon>Oikopleura</taxon>
    </lineage>
</organism>
<evidence type="ECO:0000313" key="3">
    <source>
        <dbReference type="EMBL" id="CAG5106160.1"/>
    </source>
</evidence>